<dbReference type="NCBIfam" id="NF007214">
    <property type="entry name" value="PRK09636.1"/>
    <property type="match status" value="1"/>
</dbReference>
<keyword evidence="5" id="KW-1185">Reference proteome</keyword>
<dbReference type="InterPro" id="IPR032710">
    <property type="entry name" value="NTF2-like_dom_sf"/>
</dbReference>
<dbReference type="NCBIfam" id="TIGR02937">
    <property type="entry name" value="sigma70-ECF"/>
    <property type="match status" value="1"/>
</dbReference>
<dbReference type="AlphaFoldDB" id="A0A9X3ZGR4"/>
<dbReference type="Gene3D" id="1.10.10.10">
    <property type="entry name" value="Winged helix-like DNA-binding domain superfamily/Winged helix DNA-binding domain"/>
    <property type="match status" value="1"/>
</dbReference>
<gene>
    <name evidence="4" type="primary">sigJ</name>
    <name evidence="4" type="ORF">OQ273_06925</name>
</gene>
<dbReference type="Pfam" id="PF08281">
    <property type="entry name" value="Sigma70_r4_2"/>
    <property type="match status" value="1"/>
</dbReference>
<evidence type="ECO:0000259" key="3">
    <source>
        <dbReference type="Pfam" id="PF08281"/>
    </source>
</evidence>
<dbReference type="SUPFAM" id="SSF88946">
    <property type="entry name" value="Sigma2 domain of RNA polymerase sigma factors"/>
    <property type="match status" value="1"/>
</dbReference>
<feature type="domain" description="RNA polymerase sigma-70 region 2" evidence="2">
    <location>
        <begin position="14"/>
        <end position="78"/>
    </location>
</feature>
<evidence type="ECO:0000313" key="4">
    <source>
        <dbReference type="EMBL" id="MDA5398304.1"/>
    </source>
</evidence>
<dbReference type="SUPFAM" id="SSF88659">
    <property type="entry name" value="Sigma3 and sigma4 domains of RNA polymerase sigma factors"/>
    <property type="match status" value="1"/>
</dbReference>
<proteinExistence type="predicted"/>
<dbReference type="InterPro" id="IPR013325">
    <property type="entry name" value="RNA_pol_sigma_r2"/>
</dbReference>
<dbReference type="Pfam" id="PF04542">
    <property type="entry name" value="Sigma70_r2"/>
    <property type="match status" value="1"/>
</dbReference>
<protein>
    <submittedName>
        <fullName evidence="4">RNA polymerase sigma factor SigJ</fullName>
    </submittedName>
</protein>
<dbReference type="Proteomes" id="UP001151234">
    <property type="component" value="Unassembled WGS sequence"/>
</dbReference>
<dbReference type="InterPro" id="IPR036388">
    <property type="entry name" value="WH-like_DNA-bd_sf"/>
</dbReference>
<dbReference type="GO" id="GO:0006352">
    <property type="term" value="P:DNA-templated transcription initiation"/>
    <property type="evidence" value="ECO:0007669"/>
    <property type="project" value="InterPro"/>
</dbReference>
<comment type="subunit">
    <text evidence="1">Interacts transiently with the RNA polymerase catalytic core formed by RpoA, RpoB, RpoC and RpoZ (2 alpha, 1 beta, 1 beta' and 1 omega subunit) to form the RNA polymerase holoenzyme that can initiate transcription.</text>
</comment>
<dbReference type="PANTHER" id="PTHR30173:SF36">
    <property type="entry name" value="ECF RNA POLYMERASE SIGMA FACTOR SIGJ"/>
    <property type="match status" value="1"/>
</dbReference>
<organism evidence="4 5">
    <name type="scientific">Hoeflea prorocentri</name>
    <dbReference type="NCBI Taxonomy" id="1922333"/>
    <lineage>
        <taxon>Bacteria</taxon>
        <taxon>Pseudomonadati</taxon>
        <taxon>Pseudomonadota</taxon>
        <taxon>Alphaproteobacteria</taxon>
        <taxon>Hyphomicrobiales</taxon>
        <taxon>Rhizobiaceae</taxon>
        <taxon>Hoeflea</taxon>
    </lineage>
</organism>
<dbReference type="InterPro" id="IPR007627">
    <property type="entry name" value="RNA_pol_sigma70_r2"/>
</dbReference>
<comment type="caution">
    <text evidence="4">The sequence shown here is derived from an EMBL/GenBank/DDBJ whole genome shotgun (WGS) entry which is preliminary data.</text>
</comment>
<dbReference type="SUPFAM" id="SSF54427">
    <property type="entry name" value="NTF2-like"/>
    <property type="match status" value="1"/>
</dbReference>
<dbReference type="InterPro" id="IPR013249">
    <property type="entry name" value="RNA_pol_sigma70_r4_t2"/>
</dbReference>
<name>A0A9X3ZGR4_9HYPH</name>
<evidence type="ECO:0000259" key="2">
    <source>
        <dbReference type="Pfam" id="PF04542"/>
    </source>
</evidence>
<reference evidence="4" key="1">
    <citation type="submission" date="2022-11" db="EMBL/GenBank/DDBJ databases">
        <title>Draft genome sequence of Hoeflea poritis E7-10 and Hoeflea prorocentri PM5-8, separated from scleractinian coral Porites lutea and marine dinoflagellate.</title>
        <authorList>
            <person name="Zhang G."/>
            <person name="Wei Q."/>
            <person name="Cai L."/>
        </authorList>
    </citation>
    <scope>NUCLEOTIDE SEQUENCE</scope>
    <source>
        <strain evidence="4">PM5-8</strain>
    </source>
</reference>
<dbReference type="InterPro" id="IPR052704">
    <property type="entry name" value="ECF_Sigma-70_Domain"/>
</dbReference>
<dbReference type="InterPro" id="IPR014284">
    <property type="entry name" value="RNA_pol_sigma-70_dom"/>
</dbReference>
<evidence type="ECO:0000313" key="5">
    <source>
        <dbReference type="Proteomes" id="UP001151234"/>
    </source>
</evidence>
<feature type="domain" description="RNA polymerase sigma factor 70 region 4 type 2" evidence="3">
    <location>
        <begin position="107"/>
        <end position="157"/>
    </location>
</feature>
<evidence type="ECO:0000256" key="1">
    <source>
        <dbReference type="ARBA" id="ARBA00011344"/>
    </source>
</evidence>
<dbReference type="GO" id="GO:0016987">
    <property type="term" value="F:sigma factor activity"/>
    <property type="evidence" value="ECO:0007669"/>
    <property type="project" value="InterPro"/>
</dbReference>
<dbReference type="GO" id="GO:0003677">
    <property type="term" value="F:DNA binding"/>
    <property type="evidence" value="ECO:0007669"/>
    <property type="project" value="InterPro"/>
</dbReference>
<accession>A0A9X3ZGR4</accession>
<dbReference type="RefSeq" id="WP_267989736.1">
    <property type="nucleotide sequence ID" value="NZ_JAPJZI010000001.1"/>
</dbReference>
<dbReference type="Gene3D" id="1.10.1740.10">
    <property type="match status" value="1"/>
</dbReference>
<dbReference type="EMBL" id="JAPJZI010000001">
    <property type="protein sequence ID" value="MDA5398304.1"/>
    <property type="molecule type" value="Genomic_DNA"/>
</dbReference>
<dbReference type="InterPro" id="IPR013324">
    <property type="entry name" value="RNA_pol_sigma_r3/r4-like"/>
</dbReference>
<sequence length="291" mass="32212">MASFATRENPAAPFEAARRRLWNIAYRMLGSAAEADDVVQETYLRWQKAGRSQITHPEAWLVRTCTRIAIDALRAAKRARTDYIGPWLPEPVASPEAGIELADTLSMAFLLMLERLSPAERAALLLRDVFDYDYPRIADILGRREPACRQLVARARKSARAEGQRFDADTDAGERLLGEFLLAIKTGELEPLEALLSRDAEIWADGGGKVLAAMNVVCGQNRVARFLAGLWRKNWVRGSIEQTKINGLPGLALIDGGHVYAVLSLSTDTDGQIARILVMRNPDKLTAYNAP</sequence>
<dbReference type="PANTHER" id="PTHR30173">
    <property type="entry name" value="SIGMA 19 FACTOR"/>
    <property type="match status" value="1"/>
</dbReference>